<keyword evidence="1" id="KW-1133">Transmembrane helix</keyword>
<feature type="transmembrane region" description="Helical" evidence="1">
    <location>
        <begin position="12"/>
        <end position="30"/>
    </location>
</feature>
<dbReference type="Proteomes" id="UP000521872">
    <property type="component" value="Unassembled WGS sequence"/>
</dbReference>
<dbReference type="SMART" id="SM00672">
    <property type="entry name" value="CAP10"/>
    <property type="match status" value="1"/>
</dbReference>
<dbReference type="Pfam" id="PF05686">
    <property type="entry name" value="Glyco_transf_90"/>
    <property type="match status" value="1"/>
</dbReference>
<evidence type="ECO:0000259" key="2">
    <source>
        <dbReference type="SMART" id="SM00672"/>
    </source>
</evidence>
<evidence type="ECO:0000256" key="1">
    <source>
        <dbReference type="SAM" id="Phobius"/>
    </source>
</evidence>
<organism evidence="3 4">
    <name type="scientific">Agrocybe pediades</name>
    <dbReference type="NCBI Taxonomy" id="84607"/>
    <lineage>
        <taxon>Eukaryota</taxon>
        <taxon>Fungi</taxon>
        <taxon>Dikarya</taxon>
        <taxon>Basidiomycota</taxon>
        <taxon>Agaricomycotina</taxon>
        <taxon>Agaricomycetes</taxon>
        <taxon>Agaricomycetidae</taxon>
        <taxon>Agaricales</taxon>
        <taxon>Agaricineae</taxon>
        <taxon>Strophariaceae</taxon>
        <taxon>Agrocybe</taxon>
    </lineage>
</organism>
<proteinExistence type="predicted"/>
<keyword evidence="1" id="KW-0812">Transmembrane</keyword>
<gene>
    <name evidence="3" type="ORF">D9613_010468</name>
</gene>
<keyword evidence="4" id="KW-1185">Reference proteome</keyword>
<keyword evidence="1" id="KW-0472">Membrane</keyword>
<dbReference type="InterPro" id="IPR006598">
    <property type="entry name" value="CAP10"/>
</dbReference>
<reference evidence="3 4" key="1">
    <citation type="submission" date="2019-12" db="EMBL/GenBank/DDBJ databases">
        <authorList>
            <person name="Floudas D."/>
            <person name="Bentzer J."/>
            <person name="Ahren D."/>
            <person name="Johansson T."/>
            <person name="Persson P."/>
            <person name="Tunlid A."/>
        </authorList>
    </citation>
    <scope>NUCLEOTIDE SEQUENCE [LARGE SCALE GENOMIC DNA]</scope>
    <source>
        <strain evidence="3 4">CBS 102.39</strain>
    </source>
</reference>
<dbReference type="InterPro" id="IPR051091">
    <property type="entry name" value="O-Glucosyltr/Glycosyltrsf_90"/>
</dbReference>
<evidence type="ECO:0000313" key="3">
    <source>
        <dbReference type="EMBL" id="KAF4610078.1"/>
    </source>
</evidence>
<feature type="domain" description="Glycosyl transferase CAP10" evidence="2">
    <location>
        <begin position="334"/>
        <end position="626"/>
    </location>
</feature>
<evidence type="ECO:0000313" key="4">
    <source>
        <dbReference type="Proteomes" id="UP000521872"/>
    </source>
</evidence>
<dbReference type="PANTHER" id="PTHR12203">
    <property type="entry name" value="KDEL LYS-ASP-GLU-LEU CONTAINING - RELATED"/>
    <property type="match status" value="1"/>
</dbReference>
<sequence length="663" mass="76256">MLGVSSRRSSRARRPLAIIFLIGCIFVLGFKGPEYIPTDPLKSGKILRTFDNITEGRRLTRDNVRQEASEAACDAPDLGLRYEELEAHVYKSNGLLYNNPNGEHPIYELVRRAQEQWDLKLKSASKTFEEAVAEYQRRYRRLPPPGFDAWWKYVQEHNVQLPDEYDQIYRDLQPFWGMDPTDLQAIQREWEAHADSFTVGKDTIDEPISLKNFSLPDDDISPNGLAKGAYDIMKLLKEVEGSIPPFRAIFSPHDNPNLATDFELRKQALQAAEAGTYIDVNKPPKVKLDGWISACPPNSPAQLQRINWGGAPRLPSRSMRSKTFIHDHRASMDPCLHPSVFLTHGQFVSHGAGPIPHRKLIPQFSFGPTLVHHDITPALPINWIEDIHPKSDNPEWDDRVDSRMYWRGRNTGIWHADDKRWDLAQRERLVSWGGDGESMTPDSGRDMTVLMPTAEGKRVGLGMSVSKAQWRPAMVDVAFAGDPVNCPPDMCGRLGEIFEFRKYQGQSFARKYKYYIDVDGNGWSSRFKRLITSNAVVFKSTIYPEWYLDRVAPWVHYVPIKVDLSDLWDAFTFFRGDPLGNGAHEDMAKKIAEEGRKWSKTFWRREDMTAYMFRLFLEYARVMDPERKSMEVDPSKIILKESHRGPLNRPTFFVENDEDEEGY</sequence>
<dbReference type="PANTHER" id="PTHR12203:SF118">
    <property type="entry name" value="BETA-1,2-XYLOSYLTRANSFERASE 1"/>
    <property type="match status" value="1"/>
</dbReference>
<dbReference type="AlphaFoldDB" id="A0A8H4VI23"/>
<protein>
    <recommendedName>
        <fullName evidence="2">Glycosyl transferase CAP10 domain-containing protein</fullName>
    </recommendedName>
</protein>
<dbReference type="EMBL" id="JAACJL010000059">
    <property type="protein sequence ID" value="KAF4610078.1"/>
    <property type="molecule type" value="Genomic_DNA"/>
</dbReference>
<accession>A0A8H4VI23</accession>
<comment type="caution">
    <text evidence="3">The sequence shown here is derived from an EMBL/GenBank/DDBJ whole genome shotgun (WGS) entry which is preliminary data.</text>
</comment>
<name>A0A8H4VI23_9AGAR</name>